<protein>
    <submittedName>
        <fullName evidence="2">Iron complex transport system substrate-binding protein</fullName>
    </submittedName>
</protein>
<dbReference type="InterPro" id="IPR002491">
    <property type="entry name" value="ABC_transptr_periplasmic_BD"/>
</dbReference>
<dbReference type="AlphaFoldDB" id="A0A1K1M7M8"/>
<keyword evidence="3" id="KW-1185">Reference proteome</keyword>
<reference evidence="2 3" key="1">
    <citation type="submission" date="2016-11" db="EMBL/GenBank/DDBJ databases">
        <authorList>
            <person name="Jaros S."/>
            <person name="Januszkiewicz K."/>
            <person name="Wedrychowicz H."/>
        </authorList>
    </citation>
    <scope>NUCLEOTIDE SEQUENCE [LARGE SCALE GENOMIC DNA]</scope>
    <source>
        <strain evidence="2 3">CGMCC 1.12145</strain>
    </source>
</reference>
<dbReference type="RefSeq" id="WP_072315749.1">
    <property type="nucleotide sequence ID" value="NZ_FPJE01000002.1"/>
</dbReference>
<dbReference type="SUPFAM" id="SSF53807">
    <property type="entry name" value="Helical backbone' metal receptor"/>
    <property type="match status" value="1"/>
</dbReference>
<dbReference type="EMBL" id="FPJE01000002">
    <property type="protein sequence ID" value="SFW19133.1"/>
    <property type="molecule type" value="Genomic_DNA"/>
</dbReference>
<feature type="domain" description="Fe/B12 periplasmic-binding" evidence="1">
    <location>
        <begin position="28"/>
        <end position="283"/>
    </location>
</feature>
<sequence length="284" mass="30800">MLFIRFPSITVTISIFLCIMSANAQPHRIITLGGAITETVAALGLEDRIVAVDVTSEYPESIKKLPKVSKNRSVSAEGLMAFRPDLVLAPYGDVPYSVVQALKGAGIPFVAIKQDFSARGALAFIRDVGKALGMKDQASQLATETERRIEEVLQTVEASDKRPTVLFIYARGTGTMTVAGKGSNMDALIRLAGGRNAIREFNAFKTYTTEALVHANPDIILLFDFGMESLGGRKGVLGMPGVAFTNAGKHQRIVALDGPLMISFSTRLDEAILRVHQEFIKTRE</sequence>
<proteinExistence type="predicted"/>
<dbReference type="Gene3D" id="3.40.50.1980">
    <property type="entry name" value="Nitrogenase molybdenum iron protein domain"/>
    <property type="match status" value="2"/>
</dbReference>
<evidence type="ECO:0000259" key="1">
    <source>
        <dbReference type="PROSITE" id="PS50983"/>
    </source>
</evidence>
<accession>A0A1K1M7M8</accession>
<dbReference type="PROSITE" id="PS50983">
    <property type="entry name" value="FE_B12_PBP"/>
    <property type="match status" value="1"/>
</dbReference>
<organism evidence="2 3">
    <name type="scientific">Sinomicrobium oceani</name>
    <dbReference type="NCBI Taxonomy" id="1150368"/>
    <lineage>
        <taxon>Bacteria</taxon>
        <taxon>Pseudomonadati</taxon>
        <taxon>Bacteroidota</taxon>
        <taxon>Flavobacteriia</taxon>
        <taxon>Flavobacteriales</taxon>
        <taxon>Flavobacteriaceae</taxon>
        <taxon>Sinomicrobium</taxon>
    </lineage>
</organism>
<dbReference type="InterPro" id="IPR050902">
    <property type="entry name" value="ABC_Transporter_SBP"/>
</dbReference>
<evidence type="ECO:0000313" key="2">
    <source>
        <dbReference type="EMBL" id="SFW19133.1"/>
    </source>
</evidence>
<dbReference type="PANTHER" id="PTHR30535">
    <property type="entry name" value="VITAMIN B12-BINDING PROTEIN"/>
    <property type="match status" value="1"/>
</dbReference>
<dbReference type="PANTHER" id="PTHR30535:SF4">
    <property type="entry name" value="HEMIN-BINDING PERIPLASMIC PROTEIN HMUT"/>
    <property type="match status" value="1"/>
</dbReference>
<dbReference type="Proteomes" id="UP000182248">
    <property type="component" value="Unassembled WGS sequence"/>
</dbReference>
<dbReference type="OrthoDB" id="9797736at2"/>
<gene>
    <name evidence="2" type="ORF">SAMN02927921_00454</name>
</gene>
<dbReference type="Pfam" id="PF01497">
    <property type="entry name" value="Peripla_BP_2"/>
    <property type="match status" value="1"/>
</dbReference>
<dbReference type="STRING" id="1150368.SAMN02927921_00454"/>
<name>A0A1K1M7M8_9FLAO</name>
<evidence type="ECO:0000313" key="3">
    <source>
        <dbReference type="Proteomes" id="UP000182248"/>
    </source>
</evidence>